<gene>
    <name evidence="5" type="ORF">SAMN05216505_112225</name>
</gene>
<dbReference type="CDD" id="cd06170">
    <property type="entry name" value="LuxR_C_like"/>
    <property type="match status" value="1"/>
</dbReference>
<keyword evidence="2" id="KW-0238">DNA-binding</keyword>
<dbReference type="PRINTS" id="PR00038">
    <property type="entry name" value="HTHLUXR"/>
</dbReference>
<accession>A0A1G6Y6T6</accession>
<organism evidence="5 6">
    <name type="scientific">Streptomyces prasinopilosus</name>
    <dbReference type="NCBI Taxonomy" id="67344"/>
    <lineage>
        <taxon>Bacteria</taxon>
        <taxon>Bacillati</taxon>
        <taxon>Actinomycetota</taxon>
        <taxon>Actinomycetes</taxon>
        <taxon>Kitasatosporales</taxon>
        <taxon>Streptomycetaceae</taxon>
        <taxon>Streptomyces</taxon>
    </lineage>
</organism>
<keyword evidence="1" id="KW-0805">Transcription regulation</keyword>
<dbReference type="EMBL" id="FMZK01000012">
    <property type="protein sequence ID" value="SDD85991.1"/>
    <property type="molecule type" value="Genomic_DNA"/>
</dbReference>
<dbReference type="Proteomes" id="UP000182100">
    <property type="component" value="Unassembled WGS sequence"/>
</dbReference>
<dbReference type="InterPro" id="IPR000792">
    <property type="entry name" value="Tscrpt_reg_LuxR_C"/>
</dbReference>
<dbReference type="InterPro" id="IPR016032">
    <property type="entry name" value="Sig_transdc_resp-reg_C-effctor"/>
</dbReference>
<dbReference type="PROSITE" id="PS50043">
    <property type="entry name" value="HTH_LUXR_2"/>
    <property type="match status" value="1"/>
</dbReference>
<feature type="domain" description="HTH luxR-type" evidence="4">
    <location>
        <begin position="54"/>
        <end position="117"/>
    </location>
</feature>
<sequence length="117" mass="12409">MGALLLAAESLAAAAGLWRVAGGAAREGAARRATARAHSLRRRCEGAATPALRDFSTAAELSPREWEIAQLAVHGHTGREIAGRCGLCVRTVDNALGRVYRKLGVHGRGGLGWVWVW</sequence>
<dbReference type="SUPFAM" id="SSF46894">
    <property type="entry name" value="C-terminal effector domain of the bipartite response regulators"/>
    <property type="match status" value="1"/>
</dbReference>
<proteinExistence type="predicted"/>
<dbReference type="SMART" id="SM00421">
    <property type="entry name" value="HTH_LUXR"/>
    <property type="match status" value="1"/>
</dbReference>
<dbReference type="GO" id="GO:0003677">
    <property type="term" value="F:DNA binding"/>
    <property type="evidence" value="ECO:0007669"/>
    <property type="project" value="UniProtKB-KW"/>
</dbReference>
<protein>
    <submittedName>
        <fullName evidence="5">Regulatory protein, luxR family</fullName>
    </submittedName>
</protein>
<dbReference type="PANTHER" id="PTHR44688">
    <property type="entry name" value="DNA-BINDING TRANSCRIPTIONAL ACTIVATOR DEVR_DOSR"/>
    <property type="match status" value="1"/>
</dbReference>
<name>A0A1G6Y6T6_9ACTN</name>
<evidence type="ECO:0000259" key="4">
    <source>
        <dbReference type="PROSITE" id="PS50043"/>
    </source>
</evidence>
<dbReference type="AlphaFoldDB" id="A0A1G6Y6T6"/>
<evidence type="ECO:0000256" key="1">
    <source>
        <dbReference type="ARBA" id="ARBA00023015"/>
    </source>
</evidence>
<dbReference type="PANTHER" id="PTHR44688:SF16">
    <property type="entry name" value="DNA-BINDING TRANSCRIPTIONAL ACTIVATOR DEVR_DOSR"/>
    <property type="match status" value="1"/>
</dbReference>
<evidence type="ECO:0000256" key="2">
    <source>
        <dbReference type="ARBA" id="ARBA00023125"/>
    </source>
</evidence>
<keyword evidence="6" id="KW-1185">Reference proteome</keyword>
<evidence type="ECO:0000313" key="5">
    <source>
        <dbReference type="EMBL" id="SDD85991.1"/>
    </source>
</evidence>
<dbReference type="Gene3D" id="1.10.10.10">
    <property type="entry name" value="Winged helix-like DNA-binding domain superfamily/Winged helix DNA-binding domain"/>
    <property type="match status" value="1"/>
</dbReference>
<dbReference type="InterPro" id="IPR036388">
    <property type="entry name" value="WH-like_DNA-bd_sf"/>
</dbReference>
<dbReference type="Pfam" id="PF00196">
    <property type="entry name" value="GerE"/>
    <property type="match status" value="1"/>
</dbReference>
<evidence type="ECO:0000256" key="3">
    <source>
        <dbReference type="ARBA" id="ARBA00023163"/>
    </source>
</evidence>
<reference evidence="6" key="1">
    <citation type="submission" date="2016-10" db="EMBL/GenBank/DDBJ databases">
        <authorList>
            <person name="Varghese N."/>
            <person name="Submissions S."/>
        </authorList>
    </citation>
    <scope>NUCLEOTIDE SEQUENCE [LARGE SCALE GENOMIC DNA]</scope>
    <source>
        <strain evidence="6">CGMCC 4.3504</strain>
    </source>
</reference>
<keyword evidence="3" id="KW-0804">Transcription</keyword>
<evidence type="ECO:0000313" key="6">
    <source>
        <dbReference type="Proteomes" id="UP000182100"/>
    </source>
</evidence>
<dbReference type="STRING" id="67344.SAMN05216505_112225"/>
<dbReference type="GO" id="GO:0006355">
    <property type="term" value="P:regulation of DNA-templated transcription"/>
    <property type="evidence" value="ECO:0007669"/>
    <property type="project" value="InterPro"/>
</dbReference>